<protein>
    <recommendedName>
        <fullName evidence="3">tRNA/rRNA methyltransferase SpoU type domain-containing protein</fullName>
    </recommendedName>
</protein>
<dbReference type="GO" id="GO:0032259">
    <property type="term" value="P:methylation"/>
    <property type="evidence" value="ECO:0007669"/>
    <property type="project" value="UniProtKB-KW"/>
</dbReference>
<dbReference type="InterPro" id="IPR029028">
    <property type="entry name" value="Alpha/beta_knot_MTases"/>
</dbReference>
<evidence type="ECO:0000259" key="3">
    <source>
        <dbReference type="Pfam" id="PF00588"/>
    </source>
</evidence>
<feature type="domain" description="tRNA/rRNA methyltransferase SpoU type" evidence="3">
    <location>
        <begin position="4"/>
        <end position="152"/>
    </location>
</feature>
<dbReference type="InterPro" id="IPR004441">
    <property type="entry name" value="rRNA_MeTrfase_TrmH"/>
</dbReference>
<dbReference type="GO" id="GO:0006396">
    <property type="term" value="P:RNA processing"/>
    <property type="evidence" value="ECO:0007669"/>
    <property type="project" value="InterPro"/>
</dbReference>
<evidence type="ECO:0000313" key="5">
    <source>
        <dbReference type="Proteomes" id="UP000176568"/>
    </source>
</evidence>
<proteinExistence type="predicted"/>
<comment type="caution">
    <text evidence="4">The sequence shown here is derived from an EMBL/GenBank/DDBJ whole genome shotgun (WGS) entry which is preliminary data.</text>
</comment>
<dbReference type="Gene3D" id="3.40.1280.10">
    <property type="match status" value="1"/>
</dbReference>
<gene>
    <name evidence="4" type="ORF">A2419_03270</name>
</gene>
<keyword evidence="2" id="KW-0808">Transferase</keyword>
<dbReference type="Proteomes" id="UP000176568">
    <property type="component" value="Unassembled WGS sequence"/>
</dbReference>
<accession>A0A1F4Y658</accession>
<dbReference type="GO" id="GO:0005829">
    <property type="term" value="C:cytosol"/>
    <property type="evidence" value="ECO:0007669"/>
    <property type="project" value="TreeGrafter"/>
</dbReference>
<evidence type="ECO:0000313" key="4">
    <source>
        <dbReference type="EMBL" id="OGC88753.1"/>
    </source>
</evidence>
<dbReference type="EMBL" id="MEXB01000004">
    <property type="protein sequence ID" value="OGC88753.1"/>
    <property type="molecule type" value="Genomic_DNA"/>
</dbReference>
<evidence type="ECO:0000256" key="2">
    <source>
        <dbReference type="ARBA" id="ARBA00022679"/>
    </source>
</evidence>
<dbReference type="PANTHER" id="PTHR46429:SF1">
    <property type="entry name" value="23S RRNA (GUANOSINE-2'-O-)-METHYLTRANSFERASE RLMB"/>
    <property type="match status" value="1"/>
</dbReference>
<dbReference type="InterPro" id="IPR001537">
    <property type="entry name" value="SpoU_MeTrfase"/>
</dbReference>
<keyword evidence="1" id="KW-0489">Methyltransferase</keyword>
<reference evidence="4 5" key="1">
    <citation type="journal article" date="2016" name="Nat. Commun.">
        <title>Thousands of microbial genomes shed light on interconnected biogeochemical processes in an aquifer system.</title>
        <authorList>
            <person name="Anantharaman K."/>
            <person name="Brown C.T."/>
            <person name="Hug L.A."/>
            <person name="Sharon I."/>
            <person name="Castelle C.J."/>
            <person name="Probst A.J."/>
            <person name="Thomas B.C."/>
            <person name="Singh A."/>
            <person name="Wilkins M.J."/>
            <person name="Karaoz U."/>
            <person name="Brodie E.L."/>
            <person name="Williams K.H."/>
            <person name="Hubbard S.S."/>
            <person name="Banfield J.F."/>
        </authorList>
    </citation>
    <scope>NUCLEOTIDE SEQUENCE [LARGE SCALE GENOMIC DNA]</scope>
</reference>
<organism evidence="4 5">
    <name type="scientific">Candidatus Adlerbacteria bacterium RIFOXYC1_FULL_48_26</name>
    <dbReference type="NCBI Taxonomy" id="1797247"/>
    <lineage>
        <taxon>Bacteria</taxon>
        <taxon>Candidatus Adleribacteriota</taxon>
    </lineage>
</organism>
<dbReference type="AlphaFoldDB" id="A0A1F4Y658"/>
<name>A0A1F4Y658_9BACT</name>
<dbReference type="SUPFAM" id="SSF75217">
    <property type="entry name" value="alpha/beta knot"/>
    <property type="match status" value="1"/>
</dbReference>
<dbReference type="GO" id="GO:0008173">
    <property type="term" value="F:RNA methyltransferase activity"/>
    <property type="evidence" value="ECO:0007669"/>
    <property type="project" value="InterPro"/>
</dbReference>
<dbReference type="GO" id="GO:0003723">
    <property type="term" value="F:RNA binding"/>
    <property type="evidence" value="ECO:0007669"/>
    <property type="project" value="InterPro"/>
</dbReference>
<evidence type="ECO:0000256" key="1">
    <source>
        <dbReference type="ARBA" id="ARBA00022603"/>
    </source>
</evidence>
<dbReference type="STRING" id="1797247.A2419_03270"/>
<dbReference type="Pfam" id="PF00588">
    <property type="entry name" value="SpoU_methylase"/>
    <property type="match status" value="1"/>
</dbReference>
<dbReference type="InterPro" id="IPR029026">
    <property type="entry name" value="tRNA_m1G_MTases_N"/>
</dbReference>
<sequence>MESAVILHNIRSVHNVGSIFRTADGAGVSKIILTGYSPSPIDHLGQPRKDFAKVSLGAENMVPWTQLKTIGAAIKQLKKEGFTIVAIELDKKSVNLFKYKPKKGEKLALILGNEVEGVSKPTLKQCDVIAQIPMRGKKESLNVSVAAGVAMFTLLK</sequence>
<dbReference type="PANTHER" id="PTHR46429">
    <property type="entry name" value="23S RRNA (GUANOSINE-2'-O-)-METHYLTRANSFERASE RLMB"/>
    <property type="match status" value="1"/>
</dbReference>